<evidence type="ECO:0000313" key="3">
    <source>
        <dbReference type="Proteomes" id="UP000614996"/>
    </source>
</evidence>
<reference evidence="3" key="1">
    <citation type="journal article" date="2021" name="Int. J. Syst. Evol. Microbiol.">
        <title>Actinocatenispora comari sp. nov., an endophytic actinomycete isolated from aerial parts of Comarum salesowianum.</title>
        <authorList>
            <person name="Oyunbileg N."/>
            <person name="Iizaka Y."/>
            <person name="Hamada M."/>
            <person name="Davaapurev B.O."/>
            <person name="Fukumoto A."/>
            <person name="Tsetseg B."/>
            <person name="Kato F."/>
            <person name="Tamura T."/>
            <person name="Batkhuu J."/>
            <person name="Anzai Y."/>
        </authorList>
    </citation>
    <scope>NUCLEOTIDE SEQUENCE [LARGE SCALE GENOMIC DNA]</scope>
    <source>
        <strain evidence="3">NUM-2625</strain>
    </source>
</reference>
<evidence type="ECO:0000313" key="2">
    <source>
        <dbReference type="EMBL" id="GIL25683.1"/>
    </source>
</evidence>
<organism evidence="2 3">
    <name type="scientific">Actinocatenispora comari</name>
    <dbReference type="NCBI Taxonomy" id="2807577"/>
    <lineage>
        <taxon>Bacteria</taxon>
        <taxon>Bacillati</taxon>
        <taxon>Actinomycetota</taxon>
        <taxon>Actinomycetes</taxon>
        <taxon>Micromonosporales</taxon>
        <taxon>Micromonosporaceae</taxon>
        <taxon>Actinocatenispora</taxon>
    </lineage>
</organism>
<dbReference type="AlphaFoldDB" id="A0A8J4ABF7"/>
<comment type="caution">
    <text evidence="2">The sequence shown here is derived from an EMBL/GenBank/DDBJ whole genome shotgun (WGS) entry which is preliminary data.</text>
</comment>
<gene>
    <name evidence="2" type="ORF">NUM_09370</name>
</gene>
<feature type="compositionally biased region" description="Basic residues" evidence="1">
    <location>
        <begin position="1"/>
        <end position="17"/>
    </location>
</feature>
<evidence type="ECO:0000256" key="1">
    <source>
        <dbReference type="SAM" id="MobiDB-lite"/>
    </source>
</evidence>
<sequence length="91" mass="10302">MSCCGRYRRGVRSARRAARTDPGLQRADPRAIGGRDLAIYRAHRRGASDEQLAEWADMDVAEVRSIVAEVHPDRDGIDLDRDGPRWRVLQC</sequence>
<name>A0A8J4ABF7_9ACTN</name>
<dbReference type="EMBL" id="BOPO01000008">
    <property type="protein sequence ID" value="GIL25683.1"/>
    <property type="molecule type" value="Genomic_DNA"/>
</dbReference>
<dbReference type="Proteomes" id="UP000614996">
    <property type="component" value="Unassembled WGS sequence"/>
</dbReference>
<protein>
    <submittedName>
        <fullName evidence="2">Uncharacterized protein</fullName>
    </submittedName>
</protein>
<feature type="region of interest" description="Disordered" evidence="1">
    <location>
        <begin position="1"/>
        <end position="29"/>
    </location>
</feature>
<accession>A0A8J4ABF7</accession>
<proteinExistence type="predicted"/>
<keyword evidence="3" id="KW-1185">Reference proteome</keyword>